<keyword evidence="2" id="KW-1185">Reference proteome</keyword>
<gene>
    <name evidence="1" type="ORF">KP004_15830</name>
</gene>
<organism evidence="1 2">
    <name type="scientific">Geomonas oryzisoli</name>
    <dbReference type="NCBI Taxonomy" id="2847992"/>
    <lineage>
        <taxon>Bacteria</taxon>
        <taxon>Pseudomonadati</taxon>
        <taxon>Thermodesulfobacteriota</taxon>
        <taxon>Desulfuromonadia</taxon>
        <taxon>Geobacterales</taxon>
        <taxon>Geobacteraceae</taxon>
        <taxon>Geomonas</taxon>
    </lineage>
</organism>
<protein>
    <recommendedName>
        <fullName evidence="3">DUF190 domain-containing protein</fullName>
    </recommendedName>
</protein>
<sequence length="106" mass="11973">MIYLTNDALDQAVYFEMRGKEALRTGKSFQQVYHGLLGNGVHEVEVTLKRKRGSVEVAFGDSALFCFVEEDALRRMLEGMMKEKTVHCPRLPLLDFDLTGGSISRC</sequence>
<dbReference type="EMBL" id="CP076723">
    <property type="protein sequence ID" value="QWV92640.1"/>
    <property type="molecule type" value="Genomic_DNA"/>
</dbReference>
<dbReference type="Proteomes" id="UP000683557">
    <property type="component" value="Chromosome"/>
</dbReference>
<evidence type="ECO:0000313" key="2">
    <source>
        <dbReference type="Proteomes" id="UP000683557"/>
    </source>
</evidence>
<evidence type="ECO:0000313" key="1">
    <source>
        <dbReference type="EMBL" id="QWV92640.1"/>
    </source>
</evidence>
<reference evidence="1 2" key="1">
    <citation type="submission" date="2021-06" db="EMBL/GenBank/DDBJ databases">
        <title>Gemonas diversity in paddy soil.</title>
        <authorList>
            <person name="Liu G."/>
        </authorList>
    </citation>
    <scope>NUCLEOTIDE SEQUENCE [LARGE SCALE GENOMIC DNA]</scope>
    <source>
        <strain evidence="1 2">RG10</strain>
    </source>
</reference>
<accession>A0ABX8JAR4</accession>
<dbReference type="RefSeq" id="WP_216799406.1">
    <property type="nucleotide sequence ID" value="NZ_CP076723.1"/>
</dbReference>
<proteinExistence type="predicted"/>
<name>A0ABX8JAR4_9BACT</name>
<evidence type="ECO:0008006" key="3">
    <source>
        <dbReference type="Google" id="ProtNLM"/>
    </source>
</evidence>